<dbReference type="InterPro" id="IPR001387">
    <property type="entry name" value="Cro/C1-type_HTH"/>
</dbReference>
<dbReference type="PROSITE" id="PS50943">
    <property type="entry name" value="HTH_CROC1"/>
    <property type="match status" value="1"/>
</dbReference>
<protein>
    <submittedName>
        <fullName evidence="3">Helix-turn-helix domain-containing protein</fullName>
    </submittedName>
</protein>
<evidence type="ECO:0000256" key="1">
    <source>
        <dbReference type="SAM" id="MobiDB-lite"/>
    </source>
</evidence>
<dbReference type="CDD" id="cd00093">
    <property type="entry name" value="HTH_XRE"/>
    <property type="match status" value="1"/>
</dbReference>
<gene>
    <name evidence="3" type="ORF">ACFS7Z_19790</name>
</gene>
<dbReference type="RefSeq" id="WP_377488369.1">
    <property type="nucleotide sequence ID" value="NZ_JBHUOX010000018.1"/>
</dbReference>
<evidence type="ECO:0000313" key="3">
    <source>
        <dbReference type="EMBL" id="MFD3002623.1"/>
    </source>
</evidence>
<evidence type="ECO:0000313" key="4">
    <source>
        <dbReference type="Proteomes" id="UP001597641"/>
    </source>
</evidence>
<dbReference type="InterPro" id="IPR010982">
    <property type="entry name" value="Lambda_DNA-bd_dom_sf"/>
</dbReference>
<accession>A0ABW6BZZ6</accession>
<reference evidence="4" key="1">
    <citation type="journal article" date="2019" name="Int. J. Syst. Evol. Microbiol.">
        <title>The Global Catalogue of Microorganisms (GCM) 10K type strain sequencing project: providing services to taxonomists for standard genome sequencing and annotation.</title>
        <authorList>
            <consortium name="The Broad Institute Genomics Platform"/>
            <consortium name="The Broad Institute Genome Sequencing Center for Infectious Disease"/>
            <person name="Wu L."/>
            <person name="Ma J."/>
        </authorList>
    </citation>
    <scope>NUCLEOTIDE SEQUENCE [LARGE SCALE GENOMIC DNA]</scope>
    <source>
        <strain evidence="4">KCTC 23984</strain>
    </source>
</reference>
<dbReference type="EMBL" id="JBHUOX010000018">
    <property type="protein sequence ID" value="MFD3002623.1"/>
    <property type="molecule type" value="Genomic_DNA"/>
</dbReference>
<dbReference type="Gene3D" id="1.10.260.40">
    <property type="entry name" value="lambda repressor-like DNA-binding domains"/>
    <property type="match status" value="1"/>
</dbReference>
<name>A0ABW6BZZ6_9BACT</name>
<dbReference type="Proteomes" id="UP001597641">
    <property type="component" value="Unassembled WGS sequence"/>
</dbReference>
<feature type="domain" description="HTH cro/C1-type" evidence="2">
    <location>
        <begin position="47"/>
        <end position="101"/>
    </location>
</feature>
<keyword evidence="4" id="KW-1185">Reference proteome</keyword>
<proteinExistence type="predicted"/>
<evidence type="ECO:0000259" key="2">
    <source>
        <dbReference type="PROSITE" id="PS50943"/>
    </source>
</evidence>
<feature type="region of interest" description="Disordered" evidence="1">
    <location>
        <begin position="136"/>
        <end position="155"/>
    </location>
</feature>
<dbReference type="SUPFAM" id="SSF47413">
    <property type="entry name" value="lambda repressor-like DNA-binding domains"/>
    <property type="match status" value="1"/>
</dbReference>
<organism evidence="3 4">
    <name type="scientific">Pontibacter toksunensis</name>
    <dbReference type="NCBI Taxonomy" id="1332631"/>
    <lineage>
        <taxon>Bacteria</taxon>
        <taxon>Pseudomonadati</taxon>
        <taxon>Bacteroidota</taxon>
        <taxon>Cytophagia</taxon>
        <taxon>Cytophagales</taxon>
        <taxon>Hymenobacteraceae</taxon>
        <taxon>Pontibacter</taxon>
    </lineage>
</organism>
<sequence length="155" mass="17857">MNMNLNNPNNSTEQLLQSLSDALTFKSDEDKRQFEAEMINLDLMHLLQTAMEDKGINKAQLAEDLNTSKSYITQLFSADKLLNLKFLAKALHVFNARLSVSLEYNDVDYSGLPGVDEYRNKYETLRSQMRIVREDEEDYKLSKPKQKQKDVSIAS</sequence>
<dbReference type="SMART" id="SM00530">
    <property type="entry name" value="HTH_XRE"/>
    <property type="match status" value="1"/>
</dbReference>
<comment type="caution">
    <text evidence="3">The sequence shown here is derived from an EMBL/GenBank/DDBJ whole genome shotgun (WGS) entry which is preliminary data.</text>
</comment>
<dbReference type="Pfam" id="PF01381">
    <property type="entry name" value="HTH_3"/>
    <property type="match status" value="1"/>
</dbReference>